<dbReference type="PROSITE" id="PS50093">
    <property type="entry name" value="PKD"/>
    <property type="match status" value="15"/>
</dbReference>
<feature type="compositionally biased region" description="Low complexity" evidence="2">
    <location>
        <begin position="206"/>
        <end position="215"/>
    </location>
</feature>
<gene>
    <name evidence="4" type="ORF">G4Y79_15965</name>
</gene>
<dbReference type="Pfam" id="PF07676">
    <property type="entry name" value="PD40"/>
    <property type="match status" value="5"/>
</dbReference>
<dbReference type="PROSITE" id="PS51257">
    <property type="entry name" value="PROKAR_LIPOPROTEIN"/>
    <property type="match status" value="1"/>
</dbReference>
<feature type="domain" description="PKD" evidence="3">
    <location>
        <begin position="638"/>
        <end position="723"/>
    </location>
</feature>
<evidence type="ECO:0000313" key="5">
    <source>
        <dbReference type="Proteomes" id="UP000594468"/>
    </source>
</evidence>
<dbReference type="InterPro" id="IPR011042">
    <property type="entry name" value="6-blade_b-propeller_TolB-like"/>
</dbReference>
<feature type="domain" description="PKD" evidence="3">
    <location>
        <begin position="984"/>
        <end position="1066"/>
    </location>
</feature>
<dbReference type="PANTHER" id="PTHR36842:SF1">
    <property type="entry name" value="PROTEIN TOLB"/>
    <property type="match status" value="1"/>
</dbReference>
<feature type="domain" description="PKD" evidence="3">
    <location>
        <begin position="1242"/>
        <end position="1307"/>
    </location>
</feature>
<dbReference type="Gene3D" id="2.60.40.10">
    <property type="entry name" value="Immunoglobulins"/>
    <property type="match status" value="15"/>
</dbReference>
<feature type="compositionally biased region" description="Polar residues" evidence="2">
    <location>
        <begin position="1524"/>
        <end position="1539"/>
    </location>
</feature>
<dbReference type="Pfam" id="PF00801">
    <property type="entry name" value="PKD"/>
    <property type="match status" value="2"/>
</dbReference>
<feature type="domain" description="PKD" evidence="3">
    <location>
        <begin position="897"/>
        <end position="977"/>
    </location>
</feature>
<name>A0A7S8E6B7_9CHLR</name>
<accession>A0A7S8E6B7</accession>
<feature type="domain" description="PKD" evidence="3">
    <location>
        <begin position="1414"/>
        <end position="1493"/>
    </location>
</feature>
<feature type="region of interest" description="Disordered" evidence="2">
    <location>
        <begin position="1522"/>
        <end position="1545"/>
    </location>
</feature>
<comment type="similarity">
    <text evidence="1">Belongs to the TolB family.</text>
</comment>
<evidence type="ECO:0000256" key="2">
    <source>
        <dbReference type="SAM" id="MobiDB-lite"/>
    </source>
</evidence>
<dbReference type="SMART" id="SM00089">
    <property type="entry name" value="PKD"/>
    <property type="match status" value="15"/>
</dbReference>
<feature type="domain" description="PKD" evidence="3">
    <location>
        <begin position="808"/>
        <end position="895"/>
    </location>
</feature>
<dbReference type="SUPFAM" id="SSF49299">
    <property type="entry name" value="PKD domain"/>
    <property type="match status" value="15"/>
</dbReference>
<dbReference type="InterPro" id="IPR000601">
    <property type="entry name" value="PKD_dom"/>
</dbReference>
<dbReference type="PANTHER" id="PTHR36842">
    <property type="entry name" value="PROTEIN TOLB HOMOLOG"/>
    <property type="match status" value="1"/>
</dbReference>
<feature type="domain" description="PKD" evidence="3">
    <location>
        <begin position="215"/>
        <end position="298"/>
    </location>
</feature>
<feature type="domain" description="PKD" evidence="3">
    <location>
        <begin position="1328"/>
        <end position="1409"/>
    </location>
</feature>
<dbReference type="InterPro" id="IPR013783">
    <property type="entry name" value="Ig-like_fold"/>
</dbReference>
<proteinExistence type="inferred from homology"/>
<dbReference type="Gene3D" id="2.120.10.30">
    <property type="entry name" value="TolB, C-terminal domain"/>
    <property type="match status" value="2"/>
</dbReference>
<dbReference type="RefSeq" id="WP_195169271.1">
    <property type="nucleotide sequence ID" value="NZ_CP062983.1"/>
</dbReference>
<keyword evidence="5" id="KW-1185">Reference proteome</keyword>
<dbReference type="KEGG" id="pmet:G4Y79_15965"/>
<reference evidence="4 5" key="1">
    <citation type="submission" date="2020-02" db="EMBL/GenBank/DDBJ databases">
        <authorList>
            <person name="Zheng R.K."/>
            <person name="Sun C.M."/>
        </authorList>
    </citation>
    <scope>NUCLEOTIDE SEQUENCE [LARGE SCALE GENOMIC DNA]</scope>
    <source>
        <strain evidence="5">rifampicinis</strain>
    </source>
</reference>
<dbReference type="Pfam" id="PF18911">
    <property type="entry name" value="PKD_4"/>
    <property type="match status" value="12"/>
</dbReference>
<feature type="domain" description="PKD" evidence="3">
    <location>
        <begin position="297"/>
        <end position="374"/>
    </location>
</feature>
<protein>
    <submittedName>
        <fullName evidence="4">PKD domain-containing protein</fullName>
    </submittedName>
</protein>
<feature type="domain" description="PKD" evidence="3">
    <location>
        <begin position="1070"/>
        <end position="1152"/>
    </location>
</feature>
<feature type="domain" description="PKD" evidence="3">
    <location>
        <begin position="722"/>
        <end position="804"/>
    </location>
</feature>
<dbReference type="EMBL" id="CP062983">
    <property type="protein sequence ID" value="QPC81198.1"/>
    <property type="molecule type" value="Genomic_DNA"/>
</dbReference>
<dbReference type="InterPro" id="IPR035986">
    <property type="entry name" value="PKD_dom_sf"/>
</dbReference>
<evidence type="ECO:0000259" key="3">
    <source>
        <dbReference type="PROSITE" id="PS50093"/>
    </source>
</evidence>
<feature type="region of interest" description="Disordered" evidence="2">
    <location>
        <begin position="198"/>
        <end position="223"/>
    </location>
</feature>
<dbReference type="InterPro" id="IPR022409">
    <property type="entry name" value="PKD/Chitinase_dom"/>
</dbReference>
<feature type="domain" description="PKD" evidence="3">
    <location>
        <begin position="551"/>
        <end position="630"/>
    </location>
</feature>
<evidence type="ECO:0000313" key="4">
    <source>
        <dbReference type="EMBL" id="QPC81198.1"/>
    </source>
</evidence>
<dbReference type="InterPro" id="IPR011659">
    <property type="entry name" value="WD40"/>
</dbReference>
<feature type="domain" description="PKD" evidence="3">
    <location>
        <begin position="381"/>
        <end position="458"/>
    </location>
</feature>
<dbReference type="FunFam" id="2.60.40.10:FF:000270">
    <property type="entry name" value="Cell surface protein"/>
    <property type="match status" value="2"/>
</dbReference>
<sequence length="1766" mass="184159">MRRHFRNHYLLIILSIIGALALSACNLGTGGGEATLTPAPSATGAAPTRTLLPDGAIPTQDFITATPLGLPTLPAATAISSFPTAQLPAGATSTQAPVSIIILSPIPGNVASGNVQVLGSASHPSFLQYRLEYGPDPNPNNLWFPITGIIQTPVLNGSLGIWNTNTAASPDGIYQLRLRVFLRDGRQETTTAGNIRVRNQAPTPVPTSTPTIPRPIASFTQDRTSGNAPLVVRFTNQSQGQISSYSWDFGDTGNSNQINPVHTYQSPGVYSVTLRVTGPGGTANVSRQINVTSPSAPNASFNPSTTSGEAPLNVSFTNTTTGNYTSSFWDFGDGETSQQANPSHTFSDVGTYNVILQVSGPGGTSQAVRQITVENPQVPAPVASFQPSVTSGNVPLTVTFNNNTTGETSMILWDFDGDGITDSTDRNPTYVFEQPGEFTVFMTALGPGGQSTTTAEITSSKPVNAPVAGFNVSTNTGNAPLTVSFTNTTSGNVTGYSWDFNNDGIPDSTAQNPTFEFINSGTYTVKLTATGSGGNATAQRIITVTTPMEEPVANFDANPTVGEAPLNVIFTNTSTGDELTFNWDFDDDGITDSTASNPSFEYAEAGTYTASLTVTNPVGEDSHSVEITVEEVIEFLPPTAAFTADPTAGTTPLTVSFTNQSYGEITNYEWDFDGDGITDSTDTSPEFTYEDAGEYTATLRVVGPGGDDVVNTTIQIEALTPPSADFAADFTTGNAPLTVTFTGNASGTVESFAWDLNDDGTPENTTNNVVTYTYNEPGTYTARFTVTGAGQTDTATQEIVVNAPPQAPQPDFEADVTSGTSPLTVTFTNTTDPETYTALAWDFNNDGAVDNSTDNTVEFTYHEPGQYIAVLFLSRDGMTGSANTTITVTEPEAPEAPQTSFSAQPLTGTAPLSVTFTITTEAGTYTSLTWDFDGDGIADNTSDTSAEFTYDVPGDYDVTLTLDNDGANSSSTQTITVSEAAEPPVAAFTADPTSGTVPLTVTFTNTSTGTVDSLSWDFDGDGIVDNTTDGTATFTYDTAGDYNVILTVNGADTSDTISQVISVAAPAQPPVAAFTADPASGTAPLTVTFTNTSTGTVDSLSWDFDGDGTPDNTTDSTVTFAYEVAGDYNATLTVTGAGTSDTISQVISVAAPAQPPVAAFTADPASGTAPLTVAFTNTSTGTIDSLSWDFDGDGTPDNTTDSTVTFAYEVAGDYNATLTVTGAGTSDTISQVISVAAPAQPPVAAFTADPASGTAPLTVTFTNTSTGTIDSLTWDFDGDGIADNTTNDTATFTYDTAGDYNVTLTVNGAGTADVISQIVSVAAPAQPPVAAFTADITSGTAPLTVTFTNTSTGTVESFAWDFNGDGTPDNTTDGTATYTYNAAATFNATLTVTGAGTTDSTSQAITVSAAAEPPVAAFTADPASGTAPLTVTFTNTSTGTVESFAWDFNGDGTPDNTTDSTATFAYEVASDYNVTLTVNGAGTTETTSQTISVAAAEQQSAPTGDLAFVTDRDGNMEIYVANDDGSNPVNVTNDPSQDTDPAWSPDGTQLAFASDRNGNHDIYLLTIADMSLQQLTDDPAEDIQPTWSPDGSKLAFASDRNGDMDIFTMNADGSNQVSLTAETSDDRHPTWSHDNTRIAFQSDRTGNIDIFVLEAENPVNVVQLTADERDDTEPSWSPDSESIVYLSREDADEDVFLVNPISGETVRIMTNDTVESSPAWSADATQIMYVSDAQGDMDLYIMNADGTNAVQITTDGSNEFAPHLKS</sequence>
<dbReference type="Proteomes" id="UP000594468">
    <property type="component" value="Chromosome"/>
</dbReference>
<dbReference type="SUPFAM" id="SSF69304">
    <property type="entry name" value="Tricorn protease N-terminal domain"/>
    <property type="match status" value="1"/>
</dbReference>
<organism evidence="4 5">
    <name type="scientific">Phototrophicus methaneseepsis</name>
    <dbReference type="NCBI Taxonomy" id="2710758"/>
    <lineage>
        <taxon>Bacteria</taxon>
        <taxon>Bacillati</taxon>
        <taxon>Chloroflexota</taxon>
        <taxon>Candidatus Thermofontia</taxon>
        <taxon>Phototrophicales</taxon>
        <taxon>Phototrophicaceae</taxon>
        <taxon>Phototrophicus</taxon>
    </lineage>
</organism>
<feature type="domain" description="PKD" evidence="3">
    <location>
        <begin position="1156"/>
        <end position="1238"/>
    </location>
</feature>
<evidence type="ECO:0000256" key="1">
    <source>
        <dbReference type="ARBA" id="ARBA00009820"/>
    </source>
</evidence>
<dbReference type="CDD" id="cd00146">
    <property type="entry name" value="PKD"/>
    <property type="match status" value="14"/>
</dbReference>
<feature type="domain" description="PKD" evidence="3">
    <location>
        <begin position="466"/>
        <end position="547"/>
    </location>
</feature>